<name>A0A6J4RDM9_9ACTN</name>
<organism evidence="7">
    <name type="scientific">uncultured Rubrobacteraceae bacterium</name>
    <dbReference type="NCBI Taxonomy" id="349277"/>
    <lineage>
        <taxon>Bacteria</taxon>
        <taxon>Bacillati</taxon>
        <taxon>Actinomycetota</taxon>
        <taxon>Rubrobacteria</taxon>
        <taxon>Rubrobacterales</taxon>
        <taxon>Rubrobacteraceae</taxon>
        <taxon>environmental samples</taxon>
    </lineage>
</organism>
<dbReference type="InterPro" id="IPR017039">
    <property type="entry name" value="Virul_fac_BrkB"/>
</dbReference>
<dbReference type="PANTHER" id="PTHR30213">
    <property type="entry name" value="INNER MEMBRANE PROTEIN YHJD"/>
    <property type="match status" value="1"/>
</dbReference>
<protein>
    <submittedName>
        <fullName evidence="7">Inner membrane protein YihY, formerly thought to be RNase BN</fullName>
    </submittedName>
</protein>
<proteinExistence type="predicted"/>
<dbReference type="AlphaFoldDB" id="A0A6J4RDM9"/>
<feature type="transmembrane region" description="Helical" evidence="6">
    <location>
        <begin position="170"/>
        <end position="195"/>
    </location>
</feature>
<evidence type="ECO:0000256" key="3">
    <source>
        <dbReference type="ARBA" id="ARBA00022692"/>
    </source>
</evidence>
<dbReference type="GO" id="GO:0005886">
    <property type="term" value="C:plasma membrane"/>
    <property type="evidence" value="ECO:0007669"/>
    <property type="project" value="UniProtKB-SubCell"/>
</dbReference>
<keyword evidence="3 6" id="KW-0812">Transmembrane</keyword>
<keyword evidence="4 6" id="KW-1133">Transmembrane helix</keyword>
<comment type="subcellular location">
    <subcellularLocation>
        <location evidence="1">Cell membrane</location>
        <topology evidence="1">Multi-pass membrane protein</topology>
    </subcellularLocation>
</comment>
<evidence type="ECO:0000313" key="7">
    <source>
        <dbReference type="EMBL" id="CAA9462855.1"/>
    </source>
</evidence>
<evidence type="ECO:0000256" key="2">
    <source>
        <dbReference type="ARBA" id="ARBA00022475"/>
    </source>
</evidence>
<feature type="transmembrane region" description="Helical" evidence="6">
    <location>
        <begin position="129"/>
        <end position="149"/>
    </location>
</feature>
<keyword evidence="2" id="KW-1003">Cell membrane</keyword>
<dbReference type="NCBIfam" id="TIGR00765">
    <property type="entry name" value="yihY_not_rbn"/>
    <property type="match status" value="1"/>
</dbReference>
<feature type="transmembrane region" description="Helical" evidence="6">
    <location>
        <begin position="215"/>
        <end position="236"/>
    </location>
</feature>
<keyword evidence="5 6" id="KW-0472">Membrane</keyword>
<feature type="transmembrane region" description="Helical" evidence="6">
    <location>
        <begin position="248"/>
        <end position="268"/>
    </location>
</feature>
<evidence type="ECO:0000256" key="1">
    <source>
        <dbReference type="ARBA" id="ARBA00004651"/>
    </source>
</evidence>
<evidence type="ECO:0000256" key="4">
    <source>
        <dbReference type="ARBA" id="ARBA00022989"/>
    </source>
</evidence>
<feature type="transmembrane region" description="Helical" evidence="6">
    <location>
        <begin position="280"/>
        <end position="302"/>
    </location>
</feature>
<reference evidence="7" key="1">
    <citation type="submission" date="2020-02" db="EMBL/GenBank/DDBJ databases">
        <authorList>
            <person name="Meier V. D."/>
        </authorList>
    </citation>
    <scope>NUCLEOTIDE SEQUENCE</scope>
    <source>
        <strain evidence="7">AVDCRST_MAG28</strain>
    </source>
</reference>
<feature type="transmembrane region" description="Helical" evidence="6">
    <location>
        <begin position="65"/>
        <end position="87"/>
    </location>
</feature>
<accession>A0A6J4RDM9</accession>
<gene>
    <name evidence="7" type="ORF">AVDCRST_MAG28-3603</name>
</gene>
<dbReference type="Pfam" id="PF03631">
    <property type="entry name" value="Virul_fac_BrkB"/>
    <property type="match status" value="1"/>
</dbReference>
<evidence type="ECO:0000256" key="5">
    <source>
        <dbReference type="ARBA" id="ARBA00023136"/>
    </source>
</evidence>
<evidence type="ECO:0000256" key="6">
    <source>
        <dbReference type="SAM" id="Phobius"/>
    </source>
</evidence>
<sequence>MQDSGDESEQLDLDRAELRGVARRSAKGSLKNFLLDMRSLLSFRALKAAVVEFQRDDAPGLAAQLAFYLILALFPFLLVLVSLMGTFSTEDLANQVLAYFAEVTPPQVYDIIESYLSDTISGNNPAPGLFSLGLIVALWSASGAFAALINALNKAYDVEETRPFWKVRGIALLMTLGLSAIILVGVLLLVAGPGIGSAIAGLFGLSEVFELVWNIARWPVALFFMVIAIALMYYFAPDAGQPFRWITPGGFIAVALWVLASIAFRFYVSNFGSYDETYGSIGAVIVLLLYLYISSITILFGAELNATLVRLKEEISGQQILDAKPADEKPDILTEDQQATDA</sequence>
<dbReference type="EMBL" id="CADCVE010000091">
    <property type="protein sequence ID" value="CAA9462855.1"/>
    <property type="molecule type" value="Genomic_DNA"/>
</dbReference>
<dbReference type="PANTHER" id="PTHR30213:SF0">
    <property type="entry name" value="UPF0761 MEMBRANE PROTEIN YIHY"/>
    <property type="match status" value="1"/>
</dbReference>